<evidence type="ECO:0000256" key="4">
    <source>
        <dbReference type="ARBA" id="ARBA00022692"/>
    </source>
</evidence>
<comment type="similarity">
    <text evidence="2">Belongs to the CPA3 antiporters (TC 2.A.63) subunit B family.</text>
</comment>
<evidence type="ECO:0000256" key="2">
    <source>
        <dbReference type="ARBA" id="ARBA00009425"/>
    </source>
</evidence>
<keyword evidence="10" id="KW-1185">Reference proteome</keyword>
<dbReference type="InterPro" id="IPR007182">
    <property type="entry name" value="MnhB"/>
</dbReference>
<feature type="transmembrane region" description="Helical" evidence="7">
    <location>
        <begin position="113"/>
        <end position="135"/>
    </location>
</feature>
<dbReference type="InterPro" id="IPR050622">
    <property type="entry name" value="CPA3_antiporter_subunitB"/>
</dbReference>
<feature type="transmembrane region" description="Helical" evidence="7">
    <location>
        <begin position="70"/>
        <end position="93"/>
    </location>
</feature>
<evidence type="ECO:0000256" key="6">
    <source>
        <dbReference type="ARBA" id="ARBA00023136"/>
    </source>
</evidence>
<feature type="transmembrane region" description="Helical" evidence="7">
    <location>
        <begin position="12"/>
        <end position="29"/>
    </location>
</feature>
<dbReference type="Pfam" id="PF04039">
    <property type="entry name" value="MnhB"/>
    <property type="match status" value="1"/>
</dbReference>
<evidence type="ECO:0000313" key="10">
    <source>
        <dbReference type="Proteomes" id="UP001333102"/>
    </source>
</evidence>
<evidence type="ECO:0000256" key="5">
    <source>
        <dbReference type="ARBA" id="ARBA00022989"/>
    </source>
</evidence>
<gene>
    <name evidence="9" type="ORF">VLY81_05350</name>
</gene>
<dbReference type="Proteomes" id="UP001333102">
    <property type="component" value="Chromosome"/>
</dbReference>
<keyword evidence="5 7" id="KW-1133">Transmembrane helix</keyword>
<name>A0ABZ1BS60_9FIRM</name>
<evidence type="ECO:0000313" key="9">
    <source>
        <dbReference type="EMBL" id="WRP15589.1"/>
    </source>
</evidence>
<sequence>MNEVILRTTARLAVPTTVVYALYLLLRGHNEPGGGFIAGLVSAAALTLMRMAGMGLAHPSADRRRKRWDFASLAPLGLLVAALTGIGAMLAGRPFLTSAVVALDLPVLGHVEMASAVLFDVGVFLVVVGTAMTIVERIGTSR</sequence>
<evidence type="ECO:0000256" key="3">
    <source>
        <dbReference type="ARBA" id="ARBA00022475"/>
    </source>
</evidence>
<evidence type="ECO:0000256" key="7">
    <source>
        <dbReference type="SAM" id="Phobius"/>
    </source>
</evidence>
<keyword evidence="4 7" id="KW-0812">Transmembrane</keyword>
<feature type="domain" description="Na+/H+ antiporter MnhB subunit-related protein" evidence="8">
    <location>
        <begin position="5"/>
        <end position="133"/>
    </location>
</feature>
<reference evidence="10" key="1">
    <citation type="submission" date="2023-12" db="EMBL/GenBank/DDBJ databases">
        <title>Novel isolates from deep terrestrial aquifers shed light on the physiology and ecology of the class Limnochordia.</title>
        <authorList>
            <person name="Karnachuk O.V."/>
            <person name="Lukina A.P."/>
            <person name="Avakyan M.R."/>
            <person name="Kadnikov V."/>
            <person name="Begmatov S."/>
            <person name="Beletsky A.V."/>
            <person name="Mardanov A.V."/>
            <person name="Ravin N.V."/>
        </authorList>
    </citation>
    <scope>NUCLEOTIDE SEQUENCE [LARGE SCALE GENOMIC DNA]</scope>
    <source>
        <strain evidence="10">LN</strain>
    </source>
</reference>
<dbReference type="EMBL" id="CP141614">
    <property type="protein sequence ID" value="WRP15589.1"/>
    <property type="molecule type" value="Genomic_DNA"/>
</dbReference>
<feature type="transmembrane region" description="Helical" evidence="7">
    <location>
        <begin position="35"/>
        <end position="58"/>
    </location>
</feature>
<organism evidence="9 10">
    <name type="scientific">Geochorda subterranea</name>
    <dbReference type="NCBI Taxonomy" id="3109564"/>
    <lineage>
        <taxon>Bacteria</taxon>
        <taxon>Bacillati</taxon>
        <taxon>Bacillota</taxon>
        <taxon>Limnochordia</taxon>
        <taxon>Limnochordales</taxon>
        <taxon>Geochordaceae</taxon>
        <taxon>Geochorda</taxon>
    </lineage>
</organism>
<evidence type="ECO:0000259" key="8">
    <source>
        <dbReference type="Pfam" id="PF04039"/>
    </source>
</evidence>
<accession>A0ABZ1BS60</accession>
<dbReference type="RefSeq" id="WP_324669995.1">
    <property type="nucleotide sequence ID" value="NZ_CP141614.1"/>
</dbReference>
<dbReference type="PANTHER" id="PTHR33932:SF4">
    <property type="entry name" value="NA(+)_H(+) ANTIPORTER SUBUNIT B"/>
    <property type="match status" value="1"/>
</dbReference>
<keyword evidence="6 7" id="KW-0472">Membrane</keyword>
<dbReference type="PANTHER" id="PTHR33932">
    <property type="entry name" value="NA(+)/H(+) ANTIPORTER SUBUNIT B"/>
    <property type="match status" value="1"/>
</dbReference>
<comment type="subcellular location">
    <subcellularLocation>
        <location evidence="1">Cell membrane</location>
        <topology evidence="1">Multi-pass membrane protein</topology>
    </subcellularLocation>
</comment>
<evidence type="ECO:0000256" key="1">
    <source>
        <dbReference type="ARBA" id="ARBA00004651"/>
    </source>
</evidence>
<proteinExistence type="inferred from homology"/>
<keyword evidence="3" id="KW-1003">Cell membrane</keyword>
<protein>
    <submittedName>
        <fullName evidence="9">MnhB domain-containing protein</fullName>
    </submittedName>
</protein>